<feature type="region of interest" description="Disordered" evidence="1">
    <location>
        <begin position="40"/>
        <end position="82"/>
    </location>
</feature>
<feature type="region of interest" description="Disordered" evidence="1">
    <location>
        <begin position="117"/>
        <end position="139"/>
    </location>
</feature>
<dbReference type="Proteomes" id="UP000287651">
    <property type="component" value="Unassembled WGS sequence"/>
</dbReference>
<comment type="caution">
    <text evidence="2">The sequence shown here is derived from an EMBL/GenBank/DDBJ whole genome shotgun (WGS) entry which is preliminary data.</text>
</comment>
<gene>
    <name evidence="2" type="ORF">B296_00033151</name>
</gene>
<evidence type="ECO:0000313" key="3">
    <source>
        <dbReference type="Proteomes" id="UP000287651"/>
    </source>
</evidence>
<protein>
    <submittedName>
        <fullName evidence="2">Uncharacterized protein</fullName>
    </submittedName>
</protein>
<sequence>MPSTKTPGSIRPRSSASLSHHLSLRIFASWKWCLRSSSPPQRLSSSPLPAVGLTRAASQPPRSAVRLPSPSQNPLKDPTFGAPIRRIAFGSSEELTTEGRRSEVQNPRVLSLMKLPSARTRRRSIRGSKSSRHGPVSRRYSVPFSSRSMYCGLVRPRGSARCISMRFLDFLSARR</sequence>
<proteinExistence type="predicted"/>
<accession>A0A426YXV8</accession>
<feature type="compositionally biased region" description="Basic residues" evidence="1">
    <location>
        <begin position="119"/>
        <end position="136"/>
    </location>
</feature>
<evidence type="ECO:0000313" key="2">
    <source>
        <dbReference type="EMBL" id="RRT56501.1"/>
    </source>
</evidence>
<dbReference type="AlphaFoldDB" id="A0A426YXV8"/>
<feature type="compositionally biased region" description="Low complexity" evidence="1">
    <location>
        <begin position="40"/>
        <end position="49"/>
    </location>
</feature>
<name>A0A426YXV8_ENSVE</name>
<evidence type="ECO:0000256" key="1">
    <source>
        <dbReference type="SAM" id="MobiDB-lite"/>
    </source>
</evidence>
<reference evidence="2 3" key="1">
    <citation type="journal article" date="2014" name="Agronomy (Basel)">
        <title>A Draft Genome Sequence for Ensete ventricosum, the Drought-Tolerant Tree Against Hunger.</title>
        <authorList>
            <person name="Harrison J."/>
            <person name="Moore K.A."/>
            <person name="Paszkiewicz K."/>
            <person name="Jones T."/>
            <person name="Grant M."/>
            <person name="Ambacheew D."/>
            <person name="Muzemil S."/>
            <person name="Studholme D.J."/>
        </authorList>
    </citation>
    <scope>NUCLEOTIDE SEQUENCE [LARGE SCALE GENOMIC DNA]</scope>
</reference>
<organism evidence="2 3">
    <name type="scientific">Ensete ventricosum</name>
    <name type="common">Abyssinian banana</name>
    <name type="synonym">Musa ensete</name>
    <dbReference type="NCBI Taxonomy" id="4639"/>
    <lineage>
        <taxon>Eukaryota</taxon>
        <taxon>Viridiplantae</taxon>
        <taxon>Streptophyta</taxon>
        <taxon>Embryophyta</taxon>
        <taxon>Tracheophyta</taxon>
        <taxon>Spermatophyta</taxon>
        <taxon>Magnoliopsida</taxon>
        <taxon>Liliopsida</taxon>
        <taxon>Zingiberales</taxon>
        <taxon>Musaceae</taxon>
        <taxon>Ensete</taxon>
    </lineage>
</organism>
<dbReference type="EMBL" id="AMZH03009598">
    <property type="protein sequence ID" value="RRT56501.1"/>
    <property type="molecule type" value="Genomic_DNA"/>
</dbReference>